<dbReference type="SMART" id="SM00240">
    <property type="entry name" value="FHA"/>
    <property type="match status" value="1"/>
</dbReference>
<name>A0AAW0GB63_9APHY</name>
<evidence type="ECO:0000259" key="3">
    <source>
        <dbReference type="PROSITE" id="PS50174"/>
    </source>
</evidence>
<evidence type="ECO:0000313" key="5">
    <source>
        <dbReference type="Proteomes" id="UP001385951"/>
    </source>
</evidence>
<dbReference type="AlphaFoldDB" id="A0AAW0GB63"/>
<dbReference type="EMBL" id="JASBNA010000006">
    <property type="protein sequence ID" value="KAK7690803.1"/>
    <property type="molecule type" value="Genomic_DNA"/>
</dbReference>
<feature type="region of interest" description="Disordered" evidence="1">
    <location>
        <begin position="297"/>
        <end position="324"/>
    </location>
</feature>
<dbReference type="PANTHER" id="PTHR23106:SF24">
    <property type="entry name" value="ANGIOGENIC FACTOR WITH G PATCH AND FHA DOMAINS 1"/>
    <property type="match status" value="1"/>
</dbReference>
<evidence type="ECO:0000259" key="2">
    <source>
        <dbReference type="PROSITE" id="PS50006"/>
    </source>
</evidence>
<dbReference type="PROSITE" id="PS50006">
    <property type="entry name" value="FHA_DOMAIN"/>
    <property type="match status" value="1"/>
</dbReference>
<dbReference type="SUPFAM" id="SSF49879">
    <property type="entry name" value="SMAD/FHA domain"/>
    <property type="match status" value="1"/>
</dbReference>
<feature type="compositionally biased region" description="Low complexity" evidence="1">
    <location>
        <begin position="220"/>
        <end position="234"/>
    </location>
</feature>
<dbReference type="Pfam" id="PF00498">
    <property type="entry name" value="FHA"/>
    <property type="match status" value="1"/>
</dbReference>
<dbReference type="PANTHER" id="PTHR23106">
    <property type="entry name" value="ANGIOGENIC FACTOR WITH G PATCH AND FHA DOMAINS 1"/>
    <property type="match status" value="1"/>
</dbReference>
<feature type="domain" description="FHA" evidence="2">
    <location>
        <begin position="166"/>
        <end position="223"/>
    </location>
</feature>
<protein>
    <recommendedName>
        <fullName evidence="6">Angiogenic factor with G patch and FHA domains 1</fullName>
    </recommendedName>
</protein>
<reference evidence="4 5" key="1">
    <citation type="submission" date="2022-09" db="EMBL/GenBank/DDBJ databases">
        <authorList>
            <person name="Palmer J.M."/>
        </authorList>
    </citation>
    <scope>NUCLEOTIDE SEQUENCE [LARGE SCALE GENOMIC DNA]</scope>
    <source>
        <strain evidence="4 5">DSM 7382</strain>
    </source>
</reference>
<evidence type="ECO:0000256" key="1">
    <source>
        <dbReference type="SAM" id="MobiDB-lite"/>
    </source>
</evidence>
<dbReference type="PROSITE" id="PS50174">
    <property type="entry name" value="G_PATCH"/>
    <property type="match status" value="1"/>
</dbReference>
<feature type="region of interest" description="Disordered" evidence="1">
    <location>
        <begin position="216"/>
        <end position="249"/>
    </location>
</feature>
<dbReference type="InterPro" id="IPR000467">
    <property type="entry name" value="G_patch_dom"/>
</dbReference>
<accession>A0AAW0GB63</accession>
<dbReference type="InterPro" id="IPR053027">
    <property type="entry name" value="AGGF1"/>
</dbReference>
<proteinExistence type="predicted"/>
<dbReference type="SMART" id="SM00443">
    <property type="entry name" value="G_patch"/>
    <property type="match status" value="1"/>
</dbReference>
<dbReference type="Gene3D" id="2.60.200.20">
    <property type="match status" value="1"/>
</dbReference>
<feature type="compositionally biased region" description="Polar residues" evidence="1">
    <location>
        <begin position="442"/>
        <end position="451"/>
    </location>
</feature>
<feature type="region of interest" description="Disordered" evidence="1">
    <location>
        <begin position="353"/>
        <end position="381"/>
    </location>
</feature>
<sequence length="482" mass="52617">MWPIYLWATRLARESSGDSSGVKRLPFMDVVDPKLFGAHDTTQVVHFVPLSVTYPFDTFIVTLSTQPSYSNVLMEEGEVIETHNETGYNPEYEWPGTDNGPAAVGSGSSHDLTNYTVLTSCPTEPHVAEPGADALLTSASFRLLVRTSAILHKRKRVAVLDGFSEVQVGRDMAPPASETPRIRLKEMEVSKLHATIYWDKDRKEWCVVDMGSKHGTFVRSSSGPTPPAGSTDTSYARGTRLSSPRVASVPRRLRHADELSVASTTFVVHIHENHIPCVDCSPIGGDEIELFDHRRRGNQLESQKRKRDASIPSAVPPGGRDPRKAISMLKRNLLSQHDQSPINSQASNAYIDRSARRRALHPDTTPIPSRTMAPPSEATTNPTLLIPIPEPVSSSTTPLPSTNIGHRLLMKQGWQPGTALGNKSLEDSAEDTIALTEPLTVVGNTNRSGLGSSRAPLAADSGSTSMDWKEAGKMRRWAGMPP</sequence>
<evidence type="ECO:0008006" key="6">
    <source>
        <dbReference type="Google" id="ProtNLM"/>
    </source>
</evidence>
<dbReference type="InterPro" id="IPR000253">
    <property type="entry name" value="FHA_dom"/>
</dbReference>
<keyword evidence="5" id="KW-1185">Reference proteome</keyword>
<dbReference type="GO" id="GO:0003676">
    <property type="term" value="F:nucleic acid binding"/>
    <property type="evidence" value="ECO:0007669"/>
    <property type="project" value="InterPro"/>
</dbReference>
<dbReference type="Pfam" id="PF01585">
    <property type="entry name" value="G-patch"/>
    <property type="match status" value="1"/>
</dbReference>
<dbReference type="Proteomes" id="UP001385951">
    <property type="component" value="Unassembled WGS sequence"/>
</dbReference>
<evidence type="ECO:0000313" key="4">
    <source>
        <dbReference type="EMBL" id="KAK7690803.1"/>
    </source>
</evidence>
<dbReference type="InterPro" id="IPR008984">
    <property type="entry name" value="SMAD_FHA_dom_sf"/>
</dbReference>
<feature type="domain" description="G-patch" evidence="3">
    <location>
        <begin position="401"/>
        <end position="455"/>
    </location>
</feature>
<feature type="region of interest" description="Disordered" evidence="1">
    <location>
        <begin position="442"/>
        <end position="482"/>
    </location>
</feature>
<comment type="caution">
    <text evidence="4">The sequence shown here is derived from an EMBL/GenBank/DDBJ whole genome shotgun (WGS) entry which is preliminary data.</text>
</comment>
<gene>
    <name evidence="4" type="ORF">QCA50_005903</name>
</gene>
<organism evidence="4 5">
    <name type="scientific">Cerrena zonata</name>
    <dbReference type="NCBI Taxonomy" id="2478898"/>
    <lineage>
        <taxon>Eukaryota</taxon>
        <taxon>Fungi</taxon>
        <taxon>Dikarya</taxon>
        <taxon>Basidiomycota</taxon>
        <taxon>Agaricomycotina</taxon>
        <taxon>Agaricomycetes</taxon>
        <taxon>Polyporales</taxon>
        <taxon>Cerrenaceae</taxon>
        <taxon>Cerrena</taxon>
    </lineage>
</organism>